<evidence type="ECO:0000313" key="2">
    <source>
        <dbReference type="EMBL" id="SEQ27587.1"/>
    </source>
</evidence>
<dbReference type="InterPro" id="IPR050266">
    <property type="entry name" value="AB_hydrolase_sf"/>
</dbReference>
<dbReference type="OrthoDB" id="9779853at2"/>
<dbReference type="AlphaFoldDB" id="A0A1H9EPS5"/>
<evidence type="ECO:0000259" key="1">
    <source>
        <dbReference type="Pfam" id="PF00561"/>
    </source>
</evidence>
<name>A0A1H9EPS5_9GAMM</name>
<keyword evidence="3" id="KW-1185">Reference proteome</keyword>
<dbReference type="EMBL" id="FOFS01000005">
    <property type="protein sequence ID" value="SEQ27587.1"/>
    <property type="molecule type" value="Genomic_DNA"/>
</dbReference>
<dbReference type="InterPro" id="IPR000073">
    <property type="entry name" value="AB_hydrolase_1"/>
</dbReference>
<dbReference type="PRINTS" id="PR00111">
    <property type="entry name" value="ABHYDROLASE"/>
</dbReference>
<accession>A0A1H9EPS5</accession>
<dbReference type="STRING" id="489703.SAMN04488038_105110"/>
<evidence type="ECO:0000313" key="3">
    <source>
        <dbReference type="Proteomes" id="UP000199233"/>
    </source>
</evidence>
<dbReference type="PANTHER" id="PTHR43798">
    <property type="entry name" value="MONOACYLGLYCEROL LIPASE"/>
    <property type="match status" value="1"/>
</dbReference>
<sequence>MNPIHTEDFTIATAQGQIHARRWRNAEASPHSAPFVLLHDSLGAVSLWREFPEQLARQCARDVVAYDRLGFGESSPHPGLLATSFIRDESQQALAAVLTHLGIEPFIAVGHSVGGGMALCAAAQYPQRCLGVITLAAQSYVEQRTIDGLLAAKQAFAEDGQMQRLARYHGDKAPWVLQAWLGTWLSPAFADWTLDEDLRRLQCPLLVFHGDQDEYGSTEHPHRIAALAAGPATVQVLPGCGHVPHREQAQTVLAAVVDWLRGLGA</sequence>
<proteinExistence type="predicted"/>
<organism evidence="2 3">
    <name type="scientific">Solimonas aquatica</name>
    <dbReference type="NCBI Taxonomy" id="489703"/>
    <lineage>
        <taxon>Bacteria</taxon>
        <taxon>Pseudomonadati</taxon>
        <taxon>Pseudomonadota</taxon>
        <taxon>Gammaproteobacteria</taxon>
        <taxon>Nevskiales</taxon>
        <taxon>Nevskiaceae</taxon>
        <taxon>Solimonas</taxon>
    </lineage>
</organism>
<dbReference type="Pfam" id="PF00561">
    <property type="entry name" value="Abhydrolase_1"/>
    <property type="match status" value="1"/>
</dbReference>
<dbReference type="InterPro" id="IPR029058">
    <property type="entry name" value="AB_hydrolase_fold"/>
</dbReference>
<feature type="domain" description="AB hydrolase-1" evidence="1">
    <location>
        <begin position="34"/>
        <end position="168"/>
    </location>
</feature>
<gene>
    <name evidence="2" type="ORF">SAMN04488038_105110</name>
</gene>
<reference evidence="2 3" key="1">
    <citation type="submission" date="2016-10" db="EMBL/GenBank/DDBJ databases">
        <authorList>
            <person name="de Groot N.N."/>
        </authorList>
    </citation>
    <scope>NUCLEOTIDE SEQUENCE [LARGE SCALE GENOMIC DNA]</scope>
    <source>
        <strain evidence="2 3">DSM 25927</strain>
    </source>
</reference>
<dbReference type="Proteomes" id="UP000199233">
    <property type="component" value="Unassembled WGS sequence"/>
</dbReference>
<dbReference type="RefSeq" id="WP_093284116.1">
    <property type="nucleotide sequence ID" value="NZ_FOFS01000005.1"/>
</dbReference>
<protein>
    <submittedName>
        <fullName evidence="2">Pimeloyl-ACP methyl ester carboxylesterase</fullName>
    </submittedName>
</protein>
<dbReference type="SUPFAM" id="SSF53474">
    <property type="entry name" value="alpha/beta-Hydrolases"/>
    <property type="match status" value="1"/>
</dbReference>
<dbReference type="Gene3D" id="3.40.50.1820">
    <property type="entry name" value="alpha/beta hydrolase"/>
    <property type="match status" value="1"/>
</dbReference>